<evidence type="ECO:0000313" key="5">
    <source>
        <dbReference type="EMBL" id="MBJ6726432.1"/>
    </source>
</evidence>
<dbReference type="InterPro" id="IPR002068">
    <property type="entry name" value="A-crystallin/Hsp20_dom"/>
</dbReference>
<feature type="region of interest" description="Disordered" evidence="3">
    <location>
        <begin position="1"/>
        <end position="24"/>
    </location>
</feature>
<proteinExistence type="inferred from homology"/>
<dbReference type="AlphaFoldDB" id="A0A8J7M0Q6"/>
<dbReference type="Proteomes" id="UP000636888">
    <property type="component" value="Unassembled WGS sequence"/>
</dbReference>
<dbReference type="PROSITE" id="PS01031">
    <property type="entry name" value="SHSP"/>
    <property type="match status" value="1"/>
</dbReference>
<name>A0A8J7M0Q6_9BACT</name>
<gene>
    <name evidence="5" type="ORF">JFN93_17110</name>
</gene>
<reference evidence="5" key="1">
    <citation type="submission" date="2020-12" db="EMBL/GenBank/DDBJ databases">
        <title>Geomonas sp. Red875, isolated from river sediment.</title>
        <authorList>
            <person name="Xu Z."/>
            <person name="Zhang Z."/>
            <person name="Masuda Y."/>
            <person name="Itoh H."/>
            <person name="Senoo K."/>
        </authorList>
    </citation>
    <scope>NUCLEOTIDE SEQUENCE</scope>
    <source>
        <strain evidence="5">Red875</strain>
    </source>
</reference>
<evidence type="ECO:0000256" key="2">
    <source>
        <dbReference type="RuleBase" id="RU003616"/>
    </source>
</evidence>
<dbReference type="InterPro" id="IPR031107">
    <property type="entry name" value="Small_HSP"/>
</dbReference>
<dbReference type="CDD" id="cd06464">
    <property type="entry name" value="ACD_sHsps-like"/>
    <property type="match status" value="1"/>
</dbReference>
<protein>
    <submittedName>
        <fullName evidence="5">Hsp20/alpha crystallin family protein</fullName>
    </submittedName>
</protein>
<evidence type="ECO:0000259" key="4">
    <source>
        <dbReference type="PROSITE" id="PS01031"/>
    </source>
</evidence>
<dbReference type="InterPro" id="IPR008978">
    <property type="entry name" value="HSP20-like_chaperone"/>
</dbReference>
<feature type="domain" description="SHSP" evidence="4">
    <location>
        <begin position="23"/>
        <end position="132"/>
    </location>
</feature>
<evidence type="ECO:0000256" key="3">
    <source>
        <dbReference type="SAM" id="MobiDB-lite"/>
    </source>
</evidence>
<dbReference type="EMBL" id="JAEMHM010000014">
    <property type="protein sequence ID" value="MBJ6726432.1"/>
    <property type="molecule type" value="Genomic_DNA"/>
</dbReference>
<evidence type="ECO:0000256" key="1">
    <source>
        <dbReference type="PROSITE-ProRule" id="PRU00285"/>
    </source>
</evidence>
<evidence type="ECO:0000313" key="6">
    <source>
        <dbReference type="Proteomes" id="UP000636888"/>
    </source>
</evidence>
<comment type="caution">
    <text evidence="5">The sequence shown here is derived from an EMBL/GenBank/DDBJ whole genome shotgun (WGS) entry which is preliminary data.</text>
</comment>
<comment type="similarity">
    <text evidence="1 2">Belongs to the small heat shock protein (HSP20) family.</text>
</comment>
<keyword evidence="6" id="KW-1185">Reference proteome</keyword>
<dbReference type="Gene3D" id="2.60.40.790">
    <property type="match status" value="1"/>
</dbReference>
<organism evidence="5 6">
    <name type="scientific">Geomesophilobacter sediminis</name>
    <dbReference type="NCBI Taxonomy" id="2798584"/>
    <lineage>
        <taxon>Bacteria</taxon>
        <taxon>Pseudomonadati</taxon>
        <taxon>Thermodesulfobacteriota</taxon>
        <taxon>Desulfuromonadia</taxon>
        <taxon>Geobacterales</taxon>
        <taxon>Geobacteraceae</taxon>
        <taxon>Geomesophilobacter</taxon>
    </lineage>
</organism>
<feature type="compositionally biased region" description="Basic and acidic residues" evidence="3">
    <location>
        <begin position="8"/>
        <end position="24"/>
    </location>
</feature>
<dbReference type="PANTHER" id="PTHR11527">
    <property type="entry name" value="HEAT-SHOCK PROTEIN 20 FAMILY MEMBER"/>
    <property type="match status" value="1"/>
</dbReference>
<accession>A0A8J7M0Q6</accession>
<dbReference type="RefSeq" id="WP_199385348.1">
    <property type="nucleotide sequence ID" value="NZ_JAEMHM010000014.1"/>
</dbReference>
<sequence length="132" mass="14838">MAVNSLTERNDERNVQTREETRSNERYIRPAVNIIEDEEGMVLTADIPGASKESLDVNVEKGILTISAPAQHKVPGTSSYREFELANYYRQFSIPESLDHEKAHADYVNGILTLRIPKSEVAKPKRIAIQVG</sequence>
<dbReference type="SUPFAM" id="SSF49764">
    <property type="entry name" value="HSP20-like chaperones"/>
    <property type="match status" value="1"/>
</dbReference>
<dbReference type="Pfam" id="PF00011">
    <property type="entry name" value="HSP20"/>
    <property type="match status" value="1"/>
</dbReference>